<proteinExistence type="predicted"/>
<reference evidence="2" key="1">
    <citation type="submission" date="2023-04" db="EMBL/GenBank/DDBJ databases">
        <authorList>
            <consortium name="ELIXIR-Norway"/>
        </authorList>
    </citation>
    <scope>NUCLEOTIDE SEQUENCE [LARGE SCALE GENOMIC DNA]</scope>
</reference>
<name>A0ABN8YH37_RANTA</name>
<feature type="compositionally biased region" description="Basic and acidic residues" evidence="1">
    <location>
        <begin position="57"/>
        <end position="81"/>
    </location>
</feature>
<dbReference type="EMBL" id="OX459938">
    <property type="protein sequence ID" value="CAI9160734.1"/>
    <property type="molecule type" value="Genomic_DNA"/>
</dbReference>
<dbReference type="Proteomes" id="UP001176941">
    <property type="component" value="Chromosome 2"/>
</dbReference>
<evidence type="ECO:0000313" key="2">
    <source>
        <dbReference type="EMBL" id="CAI9160734.1"/>
    </source>
</evidence>
<organism evidence="2 3">
    <name type="scientific">Rangifer tarandus platyrhynchus</name>
    <name type="common">Svalbard reindeer</name>
    <dbReference type="NCBI Taxonomy" id="3082113"/>
    <lineage>
        <taxon>Eukaryota</taxon>
        <taxon>Metazoa</taxon>
        <taxon>Chordata</taxon>
        <taxon>Craniata</taxon>
        <taxon>Vertebrata</taxon>
        <taxon>Euteleostomi</taxon>
        <taxon>Mammalia</taxon>
        <taxon>Eutheria</taxon>
        <taxon>Laurasiatheria</taxon>
        <taxon>Artiodactyla</taxon>
        <taxon>Ruminantia</taxon>
        <taxon>Pecora</taxon>
        <taxon>Cervidae</taxon>
        <taxon>Odocoileinae</taxon>
        <taxon>Rangifer</taxon>
    </lineage>
</organism>
<feature type="region of interest" description="Disordered" evidence="1">
    <location>
        <begin position="52"/>
        <end position="81"/>
    </location>
</feature>
<gene>
    <name evidence="2" type="ORF">MRATA1EN1_LOCUS9696</name>
</gene>
<protein>
    <submittedName>
        <fullName evidence="2">Uncharacterized protein</fullName>
    </submittedName>
</protein>
<sequence length="81" mass="9277">MWRGHLETCRAAAWSNSQLAVNIHGSQTSKVPRCPTQPVLQMTRGQSNIWLHPMGDPQRDHPDEPRTPKNHERDYEIVSGH</sequence>
<evidence type="ECO:0000256" key="1">
    <source>
        <dbReference type="SAM" id="MobiDB-lite"/>
    </source>
</evidence>
<keyword evidence="3" id="KW-1185">Reference proteome</keyword>
<evidence type="ECO:0000313" key="3">
    <source>
        <dbReference type="Proteomes" id="UP001176941"/>
    </source>
</evidence>
<accession>A0ABN8YH37</accession>